<evidence type="ECO:0000313" key="2">
    <source>
        <dbReference type="Proteomes" id="UP000826195"/>
    </source>
</evidence>
<protein>
    <submittedName>
        <fullName evidence="1">Uncharacterized protein</fullName>
    </submittedName>
</protein>
<keyword evidence="2" id="KW-1185">Reference proteome</keyword>
<evidence type="ECO:0000313" key="1">
    <source>
        <dbReference type="EMBL" id="KAH0566655.1"/>
    </source>
</evidence>
<dbReference type="AlphaFoldDB" id="A0AAV7J231"/>
<name>A0AAV7J231_COTGL</name>
<proteinExistence type="predicted"/>
<dbReference type="Proteomes" id="UP000826195">
    <property type="component" value="Unassembled WGS sequence"/>
</dbReference>
<organism evidence="1 2">
    <name type="scientific">Cotesia glomerata</name>
    <name type="common">Lepidopteran parasitic wasp</name>
    <name type="synonym">Apanteles glomeratus</name>
    <dbReference type="NCBI Taxonomy" id="32391"/>
    <lineage>
        <taxon>Eukaryota</taxon>
        <taxon>Metazoa</taxon>
        <taxon>Ecdysozoa</taxon>
        <taxon>Arthropoda</taxon>
        <taxon>Hexapoda</taxon>
        <taxon>Insecta</taxon>
        <taxon>Pterygota</taxon>
        <taxon>Neoptera</taxon>
        <taxon>Endopterygota</taxon>
        <taxon>Hymenoptera</taxon>
        <taxon>Apocrita</taxon>
        <taxon>Ichneumonoidea</taxon>
        <taxon>Braconidae</taxon>
        <taxon>Microgastrinae</taxon>
        <taxon>Cotesia</taxon>
    </lineage>
</organism>
<sequence>MDKLDRVWMLMISSIPCNSSEDKLIQFSEFLELEQENKGYRDMTFLSCMDFSSYPATPSQSAQFMSV</sequence>
<reference evidence="1 2" key="1">
    <citation type="journal article" date="2021" name="J. Hered.">
        <title>A chromosome-level genome assembly of the parasitoid wasp, Cotesia glomerata (Hymenoptera: Braconidae).</title>
        <authorList>
            <person name="Pinto B.J."/>
            <person name="Weis J.J."/>
            <person name="Gamble T."/>
            <person name="Ode P.J."/>
            <person name="Paul R."/>
            <person name="Zaspel J.M."/>
        </authorList>
    </citation>
    <scope>NUCLEOTIDE SEQUENCE [LARGE SCALE GENOMIC DNA]</scope>
    <source>
        <strain evidence="1">CgM1</strain>
    </source>
</reference>
<comment type="caution">
    <text evidence="1">The sequence shown here is derived from an EMBL/GenBank/DDBJ whole genome shotgun (WGS) entry which is preliminary data.</text>
</comment>
<gene>
    <name evidence="1" type="ORF">KQX54_002922</name>
</gene>
<dbReference type="EMBL" id="JAHXZJ010000001">
    <property type="protein sequence ID" value="KAH0566655.1"/>
    <property type="molecule type" value="Genomic_DNA"/>
</dbReference>
<accession>A0AAV7J231</accession>